<dbReference type="PROSITE" id="PS51864">
    <property type="entry name" value="ASTACIN"/>
    <property type="match status" value="1"/>
</dbReference>
<comment type="cofactor">
    <cofactor evidence="7 8">
        <name>Zn(2+)</name>
        <dbReference type="ChEBI" id="CHEBI:29105"/>
    </cofactor>
    <text evidence="7 8">Binds 1 zinc ion per subunit.</text>
</comment>
<evidence type="ECO:0000313" key="10">
    <source>
        <dbReference type="EMBL" id="KAK6732516.1"/>
    </source>
</evidence>
<feature type="active site" evidence="7">
    <location>
        <position position="147"/>
    </location>
</feature>
<protein>
    <recommendedName>
        <fullName evidence="8">Metalloendopeptidase</fullName>
        <ecNumber evidence="8">3.4.24.-</ecNumber>
    </recommendedName>
</protein>
<feature type="binding site" evidence="7">
    <location>
        <position position="156"/>
    </location>
    <ligand>
        <name>Zn(2+)</name>
        <dbReference type="ChEBI" id="CHEBI:29105"/>
        <note>catalytic</note>
    </ligand>
</feature>
<accession>A0ABR1C1T7</accession>
<evidence type="ECO:0000256" key="1">
    <source>
        <dbReference type="ARBA" id="ARBA00022670"/>
    </source>
</evidence>
<keyword evidence="6" id="KW-1015">Disulfide bond</keyword>
<keyword evidence="11" id="KW-1185">Reference proteome</keyword>
<dbReference type="CDD" id="cd04280">
    <property type="entry name" value="ZnMc_astacin_like"/>
    <property type="match status" value="1"/>
</dbReference>
<keyword evidence="3 7" id="KW-0378">Hydrolase</keyword>
<evidence type="ECO:0000313" key="11">
    <source>
        <dbReference type="Proteomes" id="UP001303046"/>
    </source>
</evidence>
<evidence type="ECO:0000256" key="5">
    <source>
        <dbReference type="ARBA" id="ARBA00023049"/>
    </source>
</evidence>
<name>A0ABR1C1T7_NECAM</name>
<dbReference type="InterPro" id="IPR006026">
    <property type="entry name" value="Peptidase_Metallo"/>
</dbReference>
<evidence type="ECO:0000256" key="2">
    <source>
        <dbReference type="ARBA" id="ARBA00022723"/>
    </source>
</evidence>
<feature type="domain" description="Peptidase M12A" evidence="9">
    <location>
        <begin position="62"/>
        <end position="245"/>
    </location>
</feature>
<evidence type="ECO:0000256" key="8">
    <source>
        <dbReference type="RuleBase" id="RU361183"/>
    </source>
</evidence>
<proteinExistence type="predicted"/>
<evidence type="ECO:0000259" key="9">
    <source>
        <dbReference type="PROSITE" id="PS51864"/>
    </source>
</evidence>
<feature type="signal peptide" evidence="8">
    <location>
        <begin position="1"/>
        <end position="20"/>
    </location>
</feature>
<dbReference type="Proteomes" id="UP001303046">
    <property type="component" value="Unassembled WGS sequence"/>
</dbReference>
<dbReference type="PRINTS" id="PR00480">
    <property type="entry name" value="ASTACIN"/>
</dbReference>
<comment type="caution">
    <text evidence="10">The sequence shown here is derived from an EMBL/GenBank/DDBJ whole genome shotgun (WGS) entry which is preliminary data.</text>
</comment>
<feature type="binding site" evidence="7">
    <location>
        <position position="146"/>
    </location>
    <ligand>
        <name>Zn(2+)</name>
        <dbReference type="ChEBI" id="CHEBI:29105"/>
        <note>catalytic</note>
    </ligand>
</feature>
<dbReference type="Gene3D" id="3.40.390.10">
    <property type="entry name" value="Collagenase (Catalytic Domain)"/>
    <property type="match status" value="1"/>
</dbReference>
<gene>
    <name evidence="10" type="primary">Necator_chrII.g4514</name>
    <name evidence="10" type="ORF">RB195_016722</name>
</gene>
<keyword evidence="8" id="KW-0732">Signal</keyword>
<dbReference type="PANTHER" id="PTHR10127:SF780">
    <property type="entry name" value="METALLOENDOPEPTIDASE"/>
    <property type="match status" value="1"/>
</dbReference>
<dbReference type="EMBL" id="JAVFWL010000002">
    <property type="protein sequence ID" value="KAK6732516.1"/>
    <property type="molecule type" value="Genomic_DNA"/>
</dbReference>
<sequence>MKITATGDLLLSTFWILVLCEEIVGPTTSPINSTPVFTDEFEESRHHERPSTGIEVLRFKRQALKKNETNTWKDGIVEYFFDSVLEEKTKKGFLKAAAAWEKDTCVKFQETKETTERVCESHVGKLGGKQPLFLGEGCESFGHAAHEIGHALGLFHTQNRHDRDKYIDVIEKNIKEVYKPQYVLKNTDENDNYGLPYDYGSIMHYGSPLMKPVMVPKQQNYAQTIGSPMISLIDLQIVNKLYNCDGVIVELHYKYDDSVEVAPVQPETFPCRDVEESCKLLEQIKFCNNEKFSKRLKWRICPVMCNLCKPGTTFTLPSK</sequence>
<organism evidence="10 11">
    <name type="scientific">Necator americanus</name>
    <name type="common">Human hookworm</name>
    <dbReference type="NCBI Taxonomy" id="51031"/>
    <lineage>
        <taxon>Eukaryota</taxon>
        <taxon>Metazoa</taxon>
        <taxon>Ecdysozoa</taxon>
        <taxon>Nematoda</taxon>
        <taxon>Chromadorea</taxon>
        <taxon>Rhabditida</taxon>
        <taxon>Rhabditina</taxon>
        <taxon>Rhabditomorpha</taxon>
        <taxon>Strongyloidea</taxon>
        <taxon>Ancylostomatidae</taxon>
        <taxon>Bunostominae</taxon>
        <taxon>Necator</taxon>
    </lineage>
</organism>
<dbReference type="InterPro" id="IPR034035">
    <property type="entry name" value="Astacin-like_dom"/>
</dbReference>
<evidence type="ECO:0000256" key="4">
    <source>
        <dbReference type="ARBA" id="ARBA00022833"/>
    </source>
</evidence>
<dbReference type="Pfam" id="PF01400">
    <property type="entry name" value="Astacin"/>
    <property type="match status" value="1"/>
</dbReference>
<feature type="chain" id="PRO_5044958141" description="Metalloendopeptidase" evidence="8">
    <location>
        <begin position="21"/>
        <end position="319"/>
    </location>
</feature>
<keyword evidence="1 7" id="KW-0645">Protease</keyword>
<dbReference type="InterPro" id="IPR024079">
    <property type="entry name" value="MetalloPept_cat_dom_sf"/>
</dbReference>
<keyword evidence="5 7" id="KW-0482">Metalloprotease</keyword>
<keyword evidence="2 7" id="KW-0479">Metal-binding</keyword>
<dbReference type="SUPFAM" id="SSF55486">
    <property type="entry name" value="Metalloproteases ('zincins'), catalytic domain"/>
    <property type="match status" value="1"/>
</dbReference>
<dbReference type="SMART" id="SM00235">
    <property type="entry name" value="ZnMc"/>
    <property type="match status" value="1"/>
</dbReference>
<evidence type="ECO:0000256" key="6">
    <source>
        <dbReference type="ARBA" id="ARBA00023157"/>
    </source>
</evidence>
<dbReference type="EC" id="3.4.24.-" evidence="8"/>
<reference evidence="10 11" key="1">
    <citation type="submission" date="2023-08" db="EMBL/GenBank/DDBJ databases">
        <title>A Necator americanus chromosomal reference genome.</title>
        <authorList>
            <person name="Ilik V."/>
            <person name="Petrzelkova K.J."/>
            <person name="Pardy F."/>
            <person name="Fuh T."/>
            <person name="Niatou-Singa F.S."/>
            <person name="Gouil Q."/>
            <person name="Baker L."/>
            <person name="Ritchie M.E."/>
            <person name="Jex A.R."/>
            <person name="Gazzola D."/>
            <person name="Li H."/>
            <person name="Toshio Fujiwara R."/>
            <person name="Zhan B."/>
            <person name="Aroian R.V."/>
            <person name="Pafco B."/>
            <person name="Schwarz E.M."/>
        </authorList>
    </citation>
    <scope>NUCLEOTIDE SEQUENCE [LARGE SCALE GENOMIC DNA]</scope>
    <source>
        <strain evidence="10 11">Aroian</strain>
        <tissue evidence="10">Whole animal</tissue>
    </source>
</reference>
<dbReference type="PANTHER" id="PTHR10127">
    <property type="entry name" value="DISCOIDIN, CUB, EGF, LAMININ , AND ZINC METALLOPROTEASE DOMAIN CONTAINING"/>
    <property type="match status" value="1"/>
</dbReference>
<evidence type="ECO:0000256" key="3">
    <source>
        <dbReference type="ARBA" id="ARBA00022801"/>
    </source>
</evidence>
<dbReference type="InterPro" id="IPR001506">
    <property type="entry name" value="Peptidase_M12A"/>
</dbReference>
<keyword evidence="4 7" id="KW-0862">Zinc</keyword>
<feature type="binding site" evidence="7">
    <location>
        <position position="150"/>
    </location>
    <ligand>
        <name>Zn(2+)</name>
        <dbReference type="ChEBI" id="CHEBI:29105"/>
        <note>catalytic</note>
    </ligand>
</feature>
<comment type="caution">
    <text evidence="7">Lacks conserved residue(s) required for the propagation of feature annotation.</text>
</comment>
<evidence type="ECO:0000256" key="7">
    <source>
        <dbReference type="PROSITE-ProRule" id="PRU01211"/>
    </source>
</evidence>